<evidence type="ECO:0000313" key="2">
    <source>
        <dbReference type="Proteomes" id="UP000886833"/>
    </source>
</evidence>
<reference evidence="1" key="1">
    <citation type="submission" date="2020-10" db="EMBL/GenBank/DDBJ databases">
        <authorList>
            <person name="Gilroy R."/>
        </authorList>
    </citation>
    <scope>NUCLEOTIDE SEQUENCE</scope>
    <source>
        <strain evidence="1">CHK195-26880</strain>
    </source>
</reference>
<organism evidence="1 2">
    <name type="scientific">Candidatus Onthousia faecipullorum</name>
    <dbReference type="NCBI Taxonomy" id="2840887"/>
    <lineage>
        <taxon>Bacteria</taxon>
        <taxon>Bacillati</taxon>
        <taxon>Bacillota</taxon>
        <taxon>Bacilli</taxon>
        <taxon>Candidatus Onthousia</taxon>
    </lineage>
</organism>
<accession>A0A9D1GCG7</accession>
<dbReference type="AlphaFoldDB" id="A0A9D1GCG7"/>
<reference evidence="1" key="2">
    <citation type="journal article" date="2021" name="PeerJ">
        <title>Extensive microbial diversity within the chicken gut microbiome revealed by metagenomics and culture.</title>
        <authorList>
            <person name="Gilroy R."/>
            <person name="Ravi A."/>
            <person name="Getino M."/>
            <person name="Pursley I."/>
            <person name="Horton D.L."/>
            <person name="Alikhan N.F."/>
            <person name="Baker D."/>
            <person name="Gharbi K."/>
            <person name="Hall N."/>
            <person name="Watson M."/>
            <person name="Adriaenssens E.M."/>
            <person name="Foster-Nyarko E."/>
            <person name="Jarju S."/>
            <person name="Secka A."/>
            <person name="Antonio M."/>
            <person name="Oren A."/>
            <person name="Chaudhuri R.R."/>
            <person name="La Ragione R."/>
            <person name="Hildebrand F."/>
            <person name="Pallen M.J."/>
        </authorList>
    </citation>
    <scope>NUCLEOTIDE SEQUENCE</scope>
    <source>
        <strain evidence="1">CHK195-26880</strain>
    </source>
</reference>
<sequence>MGKYIKESEIEEKIAEINTLNSNLEEYTAQFTTHINEIQDLLVGLKVCLNTTGGVRRLKELTNIEFDTATLNDTISKINSININYTKHRENLNEIIIDVPPR</sequence>
<evidence type="ECO:0000313" key="1">
    <source>
        <dbReference type="EMBL" id="HIT38301.1"/>
    </source>
</evidence>
<protein>
    <submittedName>
        <fullName evidence="1">Uncharacterized protein</fullName>
    </submittedName>
</protein>
<name>A0A9D1GCG7_9FIRM</name>
<comment type="caution">
    <text evidence="1">The sequence shown here is derived from an EMBL/GenBank/DDBJ whole genome shotgun (WGS) entry which is preliminary data.</text>
</comment>
<dbReference type="Proteomes" id="UP000886833">
    <property type="component" value="Unassembled WGS sequence"/>
</dbReference>
<proteinExistence type="predicted"/>
<dbReference type="EMBL" id="DVKQ01000097">
    <property type="protein sequence ID" value="HIT38301.1"/>
    <property type="molecule type" value="Genomic_DNA"/>
</dbReference>
<gene>
    <name evidence="1" type="ORF">IAB59_07495</name>
</gene>